<name>A0A0D6LJ30_9BILA</name>
<protein>
    <submittedName>
        <fullName evidence="2">Uncharacterized protein</fullName>
    </submittedName>
</protein>
<keyword evidence="3" id="KW-1185">Reference proteome</keyword>
<feature type="compositionally biased region" description="Low complexity" evidence="1">
    <location>
        <begin position="87"/>
        <end position="101"/>
    </location>
</feature>
<proteinExistence type="predicted"/>
<sequence length="136" mass="14031">MIIAVKRNDVDANQNNYVLKIIDKCWQGAVQSALGAAAQGTRALLGTAWNAQQAGGQAGWPNAQMGIHAGQWAQPGMQAGQWGQAGMQAGQWGQPGMQAGQPWGGATAGQWAQAGLQAGQQLAGQWGAAAQARPWG</sequence>
<evidence type="ECO:0000313" key="3">
    <source>
        <dbReference type="Proteomes" id="UP000054495"/>
    </source>
</evidence>
<accession>A0A0D6LJ30</accession>
<gene>
    <name evidence="2" type="ORF">ANCCEY_09691</name>
</gene>
<organism evidence="2 3">
    <name type="scientific">Ancylostoma ceylanicum</name>
    <dbReference type="NCBI Taxonomy" id="53326"/>
    <lineage>
        <taxon>Eukaryota</taxon>
        <taxon>Metazoa</taxon>
        <taxon>Ecdysozoa</taxon>
        <taxon>Nematoda</taxon>
        <taxon>Chromadorea</taxon>
        <taxon>Rhabditida</taxon>
        <taxon>Rhabditina</taxon>
        <taxon>Rhabditomorpha</taxon>
        <taxon>Strongyloidea</taxon>
        <taxon>Ancylostomatidae</taxon>
        <taxon>Ancylostomatinae</taxon>
        <taxon>Ancylostoma</taxon>
    </lineage>
</organism>
<dbReference type="AlphaFoldDB" id="A0A0D6LJ30"/>
<dbReference type="Proteomes" id="UP000054495">
    <property type="component" value="Unassembled WGS sequence"/>
</dbReference>
<evidence type="ECO:0000313" key="2">
    <source>
        <dbReference type="EMBL" id="EPB71198.1"/>
    </source>
</evidence>
<dbReference type="EMBL" id="KE125129">
    <property type="protein sequence ID" value="EPB71198.1"/>
    <property type="molecule type" value="Genomic_DNA"/>
</dbReference>
<feature type="region of interest" description="Disordered" evidence="1">
    <location>
        <begin position="87"/>
        <end position="107"/>
    </location>
</feature>
<reference evidence="2 3" key="1">
    <citation type="submission" date="2013-05" db="EMBL/GenBank/DDBJ databases">
        <title>Draft genome of the parasitic nematode Anyclostoma ceylanicum.</title>
        <authorList>
            <person name="Mitreva M."/>
        </authorList>
    </citation>
    <scope>NUCLEOTIDE SEQUENCE [LARGE SCALE GENOMIC DNA]</scope>
</reference>
<evidence type="ECO:0000256" key="1">
    <source>
        <dbReference type="SAM" id="MobiDB-lite"/>
    </source>
</evidence>